<dbReference type="InterPro" id="IPR010371">
    <property type="entry name" value="YBR137W-like"/>
</dbReference>
<dbReference type="AlphaFoldDB" id="A0A6J7F8B1"/>
<sequence>MTTGNFKSFEILDQEASSAFEVLDIQTALEIGEKAVALGIERKYPITISIELDGSEVFRQALPGASYEHAGWITRKSNVVNLTHHSTMYERVKSEEDGIDWHQSRGVVDETHAIHGGGFPLINKDGKFRGVLLISGLPQVEDHLFAAEVLNG</sequence>
<dbReference type="PANTHER" id="PTHR28255:SF1">
    <property type="entry name" value="UPF0303 PROTEIN YBR137W"/>
    <property type="match status" value="1"/>
</dbReference>
<dbReference type="InterPro" id="IPR038084">
    <property type="entry name" value="PduO/GlcC-like_sf"/>
</dbReference>
<proteinExistence type="predicted"/>
<evidence type="ECO:0000313" key="1">
    <source>
        <dbReference type="EMBL" id="CAB4889635.1"/>
    </source>
</evidence>
<dbReference type="EMBL" id="CAFBLZ010000132">
    <property type="protein sequence ID" value="CAB4889635.1"/>
    <property type="molecule type" value="Genomic_DNA"/>
</dbReference>
<dbReference type="SUPFAM" id="SSF143744">
    <property type="entry name" value="GlcG-like"/>
    <property type="match status" value="1"/>
</dbReference>
<dbReference type="Gene3D" id="3.30.450.150">
    <property type="entry name" value="Haem-degrading domain"/>
    <property type="match status" value="1"/>
</dbReference>
<accession>A0A6J7F8B1</accession>
<protein>
    <submittedName>
        <fullName evidence="1">Unannotated protein</fullName>
    </submittedName>
</protein>
<dbReference type="Pfam" id="PF03928">
    <property type="entry name" value="HbpS-like"/>
    <property type="match status" value="1"/>
</dbReference>
<dbReference type="InterPro" id="IPR005624">
    <property type="entry name" value="PduO/GlcC-like"/>
</dbReference>
<dbReference type="PANTHER" id="PTHR28255">
    <property type="match status" value="1"/>
</dbReference>
<organism evidence="1">
    <name type="scientific">freshwater metagenome</name>
    <dbReference type="NCBI Taxonomy" id="449393"/>
    <lineage>
        <taxon>unclassified sequences</taxon>
        <taxon>metagenomes</taxon>
        <taxon>ecological metagenomes</taxon>
    </lineage>
</organism>
<name>A0A6J7F8B1_9ZZZZ</name>
<reference evidence="1" key="1">
    <citation type="submission" date="2020-05" db="EMBL/GenBank/DDBJ databases">
        <authorList>
            <person name="Chiriac C."/>
            <person name="Salcher M."/>
            <person name="Ghai R."/>
            <person name="Kavagutti S V."/>
        </authorList>
    </citation>
    <scope>NUCLEOTIDE SEQUENCE</scope>
</reference>
<gene>
    <name evidence="1" type="ORF">UFOPK3482_01163</name>
</gene>